<keyword evidence="16" id="KW-1185">Reference proteome</keyword>
<gene>
    <name evidence="15" type="ORF">BZA70DRAFT_279169</name>
</gene>
<dbReference type="CDD" id="cd15735">
    <property type="entry name" value="FYVE_spVPS27p_like"/>
    <property type="match status" value="1"/>
</dbReference>
<dbReference type="Proteomes" id="UP001498771">
    <property type="component" value="Unassembled WGS sequence"/>
</dbReference>
<organism evidence="15 16">
    <name type="scientific">Myxozyma melibiosi</name>
    <dbReference type="NCBI Taxonomy" id="54550"/>
    <lineage>
        <taxon>Eukaryota</taxon>
        <taxon>Fungi</taxon>
        <taxon>Dikarya</taxon>
        <taxon>Ascomycota</taxon>
        <taxon>Saccharomycotina</taxon>
        <taxon>Lipomycetes</taxon>
        <taxon>Lipomycetales</taxon>
        <taxon>Lipomycetaceae</taxon>
        <taxon>Myxozyma</taxon>
    </lineage>
</organism>
<dbReference type="CDD" id="cd21385">
    <property type="entry name" value="GAT_Vps27"/>
    <property type="match status" value="1"/>
</dbReference>
<feature type="region of interest" description="Disordered" evidence="12">
    <location>
        <begin position="231"/>
        <end position="260"/>
    </location>
</feature>
<dbReference type="InterPro" id="IPR013083">
    <property type="entry name" value="Znf_RING/FYVE/PHD"/>
</dbReference>
<dbReference type="InterPro" id="IPR003903">
    <property type="entry name" value="UIM_dom"/>
</dbReference>
<dbReference type="PROSITE" id="PS50330">
    <property type="entry name" value="UIM"/>
    <property type="match status" value="1"/>
</dbReference>
<comment type="similarity">
    <text evidence="2 10">Belongs to the VPS27 family.</text>
</comment>
<evidence type="ECO:0000313" key="15">
    <source>
        <dbReference type="EMBL" id="KAK7205142.1"/>
    </source>
</evidence>
<evidence type="ECO:0000256" key="8">
    <source>
        <dbReference type="ARBA" id="ARBA00022833"/>
    </source>
</evidence>
<reference evidence="15 16" key="1">
    <citation type="submission" date="2024-03" db="EMBL/GenBank/DDBJ databases">
        <title>Genome-scale model development and genomic sequencing of the oleaginous clade Lipomyces.</title>
        <authorList>
            <consortium name="Lawrence Berkeley National Laboratory"/>
            <person name="Czajka J.J."/>
            <person name="Han Y."/>
            <person name="Kim J."/>
            <person name="Mondo S.J."/>
            <person name="Hofstad B.A."/>
            <person name="Robles A."/>
            <person name="Haridas S."/>
            <person name="Riley R."/>
            <person name="LaButti K."/>
            <person name="Pangilinan J."/>
            <person name="Andreopoulos W."/>
            <person name="Lipzen A."/>
            <person name="Yan J."/>
            <person name="Wang M."/>
            <person name="Ng V."/>
            <person name="Grigoriev I.V."/>
            <person name="Spatafora J.W."/>
            <person name="Magnuson J.K."/>
            <person name="Baker S.E."/>
            <person name="Pomraning K.R."/>
        </authorList>
    </citation>
    <scope>NUCLEOTIDE SEQUENCE [LARGE SCALE GENOMIC DNA]</scope>
    <source>
        <strain evidence="15 16">Phaff 52-87</strain>
    </source>
</reference>
<dbReference type="Pfam" id="PF02809">
    <property type="entry name" value="UIM"/>
    <property type="match status" value="2"/>
</dbReference>
<dbReference type="PANTHER" id="PTHR47794">
    <property type="entry name" value="VACUOLAR PROTEIN SORTING-ASSOCIATED PROTEIN 27"/>
    <property type="match status" value="1"/>
</dbReference>
<dbReference type="PROSITE" id="PS50178">
    <property type="entry name" value="ZF_FYVE"/>
    <property type="match status" value="1"/>
</dbReference>
<dbReference type="Pfam" id="PF01363">
    <property type="entry name" value="FYVE"/>
    <property type="match status" value="1"/>
</dbReference>
<evidence type="ECO:0000313" key="16">
    <source>
        <dbReference type="Proteomes" id="UP001498771"/>
    </source>
</evidence>
<feature type="domain" description="VHS" evidence="14">
    <location>
        <begin position="20"/>
        <end position="150"/>
    </location>
</feature>
<dbReference type="PROSITE" id="PS50179">
    <property type="entry name" value="VHS"/>
    <property type="match status" value="1"/>
</dbReference>
<dbReference type="Gene3D" id="1.20.5.1940">
    <property type="match status" value="1"/>
</dbReference>
<evidence type="ECO:0000256" key="10">
    <source>
        <dbReference type="PIRNR" id="PIRNR036956"/>
    </source>
</evidence>
<evidence type="ECO:0000256" key="9">
    <source>
        <dbReference type="ARBA" id="ARBA00023136"/>
    </source>
</evidence>
<evidence type="ECO:0000256" key="1">
    <source>
        <dbReference type="ARBA" id="ARBA00004125"/>
    </source>
</evidence>
<dbReference type="InterPro" id="IPR002014">
    <property type="entry name" value="VHS_dom"/>
</dbReference>
<evidence type="ECO:0000256" key="6">
    <source>
        <dbReference type="ARBA" id="ARBA00022753"/>
    </source>
</evidence>
<dbReference type="SUPFAM" id="SSF48464">
    <property type="entry name" value="ENTH/VHS domain"/>
    <property type="match status" value="1"/>
</dbReference>
<feature type="compositionally biased region" description="Basic residues" evidence="12">
    <location>
        <begin position="236"/>
        <end position="247"/>
    </location>
</feature>
<dbReference type="PIRSF" id="PIRSF036956">
    <property type="entry name" value="Hrs_Vps27"/>
    <property type="match status" value="1"/>
</dbReference>
<dbReference type="InterPro" id="IPR011011">
    <property type="entry name" value="Znf_FYVE_PHD"/>
</dbReference>
<keyword evidence="4" id="KW-0479">Metal-binding</keyword>
<evidence type="ECO:0000256" key="12">
    <source>
        <dbReference type="SAM" id="MobiDB-lite"/>
    </source>
</evidence>
<protein>
    <recommendedName>
        <fullName evidence="3 10">Vacuolar protein sorting-associated protein 27</fullName>
    </recommendedName>
</protein>
<dbReference type="EMBL" id="JBBJBU010000006">
    <property type="protein sequence ID" value="KAK7205142.1"/>
    <property type="molecule type" value="Genomic_DNA"/>
</dbReference>
<keyword evidence="6 10" id="KW-0967">Endosome</keyword>
<dbReference type="SUPFAM" id="SSF57903">
    <property type="entry name" value="FYVE/PHD zinc finger"/>
    <property type="match status" value="1"/>
</dbReference>
<dbReference type="Gene3D" id="6.10.140.100">
    <property type="match status" value="1"/>
</dbReference>
<dbReference type="InterPro" id="IPR000306">
    <property type="entry name" value="Znf_FYVE"/>
</dbReference>
<feature type="compositionally biased region" description="Basic and acidic residues" evidence="12">
    <location>
        <begin position="248"/>
        <end position="257"/>
    </location>
</feature>
<accession>A0ABR1F5S4</accession>
<evidence type="ECO:0000259" key="13">
    <source>
        <dbReference type="PROSITE" id="PS50178"/>
    </source>
</evidence>
<dbReference type="RefSeq" id="XP_064768175.1">
    <property type="nucleotide sequence ID" value="XM_064912731.1"/>
</dbReference>
<dbReference type="PANTHER" id="PTHR47794:SF1">
    <property type="entry name" value="VACUOLAR PROTEIN SORTING-ASSOCIATED PROTEIN 27"/>
    <property type="match status" value="1"/>
</dbReference>
<feature type="domain" description="FYVE-type" evidence="13">
    <location>
        <begin position="169"/>
        <end position="229"/>
    </location>
</feature>
<evidence type="ECO:0000256" key="7">
    <source>
        <dbReference type="ARBA" id="ARBA00022771"/>
    </source>
</evidence>
<comment type="subunit">
    <text evidence="10">Component of the ESCRT-0 complex composed of HSE1 and VPS27.</text>
</comment>
<dbReference type="SMART" id="SM00288">
    <property type="entry name" value="VHS"/>
    <property type="match status" value="1"/>
</dbReference>
<dbReference type="InterPro" id="IPR008942">
    <property type="entry name" value="ENTH_VHS"/>
</dbReference>
<evidence type="ECO:0000256" key="3">
    <source>
        <dbReference type="ARBA" id="ARBA00017753"/>
    </source>
</evidence>
<sequence length="459" mass="50542">MASWFSSGGVLDEQIERATSEALPSGEIDLALNLEICDAIRSKSVPAKDAMRSLKKRLNHKNPNVQILTLKLTDACIKNGGYHFLVEVASREFIDNLVSILKNPAGINPDVKALMLELIQTWATVFEGQIQLGYVSTVYKELKSQGFDFPEPTSTVSSTFIDSSAPPDWTDSEVCMRCRTPFSFTNRKHHCRNCGNVYDQQCSSKSIPLPHLGITQPVRVCDSCYALKSPAPPKSGSKHGHHHHSSRKSLDSKVASREEDDLQRALRLSLEDAKPTGSSGFVDPLKVVPVPTKEAVIPTSDYEDPDMKAAIEASLRDMQSQQQQKAPEPAAAAAAAAYPTYGNSTSSIKPVTAAAAPPPPPPSANQLSLTEIENINLFSILVDHMQNEPRGALMRDPKMQELYDNVIGLRPKFSRSVAESIGKYDQLLDMYEKLSTAVRYYDQMLEARLGYSAYGGRHY</sequence>
<evidence type="ECO:0000256" key="5">
    <source>
        <dbReference type="ARBA" id="ARBA00022737"/>
    </source>
</evidence>
<evidence type="ECO:0000256" key="4">
    <source>
        <dbReference type="ARBA" id="ARBA00022723"/>
    </source>
</evidence>
<dbReference type="CDD" id="cd16979">
    <property type="entry name" value="VHS_Vps27"/>
    <property type="match status" value="1"/>
</dbReference>
<dbReference type="InterPro" id="IPR017455">
    <property type="entry name" value="Znf_FYVE-rel"/>
</dbReference>
<dbReference type="InterPro" id="IPR017073">
    <property type="entry name" value="HGS/VPS27"/>
</dbReference>
<name>A0ABR1F5S4_9ASCO</name>
<dbReference type="Gene3D" id="1.25.40.90">
    <property type="match status" value="1"/>
</dbReference>
<evidence type="ECO:0000259" key="14">
    <source>
        <dbReference type="PROSITE" id="PS50179"/>
    </source>
</evidence>
<keyword evidence="7 11" id="KW-0863">Zinc-finger</keyword>
<dbReference type="GeneID" id="90038243"/>
<dbReference type="Pfam" id="PF21356">
    <property type="entry name" value="Vps27_GAT-like"/>
    <property type="match status" value="1"/>
</dbReference>
<dbReference type="InterPro" id="IPR049425">
    <property type="entry name" value="Vps27_GAT-like"/>
</dbReference>
<comment type="subcellular location">
    <subcellularLocation>
        <location evidence="1 10">Endosome membrane</location>
        <topology evidence="1 10">Peripheral membrane protein</topology>
        <orientation evidence="1 10">Cytoplasmic side</orientation>
    </subcellularLocation>
</comment>
<dbReference type="SMART" id="SM00726">
    <property type="entry name" value="UIM"/>
    <property type="match status" value="2"/>
</dbReference>
<keyword evidence="8" id="KW-0862">Zinc</keyword>
<keyword evidence="9 10" id="KW-0472">Membrane</keyword>
<comment type="function">
    <text evidence="10">Component of the ESCRT-0 complex which is the sorting receptor for ubiquitinated cargo proteins at the multivesicular body (MVB) and recruits ESCRT-I to the MVB outer membrane.</text>
</comment>
<proteinExistence type="inferred from homology"/>
<evidence type="ECO:0000256" key="2">
    <source>
        <dbReference type="ARBA" id="ARBA00008597"/>
    </source>
</evidence>
<keyword evidence="5" id="KW-0677">Repeat</keyword>
<evidence type="ECO:0000256" key="11">
    <source>
        <dbReference type="PROSITE-ProRule" id="PRU00091"/>
    </source>
</evidence>
<dbReference type="Pfam" id="PF00790">
    <property type="entry name" value="VHS"/>
    <property type="match status" value="1"/>
</dbReference>
<dbReference type="Gene3D" id="3.30.40.10">
    <property type="entry name" value="Zinc/RING finger domain, C3HC4 (zinc finger)"/>
    <property type="match status" value="1"/>
</dbReference>
<comment type="caution">
    <text evidence="15">The sequence shown here is derived from an EMBL/GenBank/DDBJ whole genome shotgun (WGS) entry which is preliminary data.</text>
</comment>
<dbReference type="SMART" id="SM00064">
    <property type="entry name" value="FYVE"/>
    <property type="match status" value="1"/>
</dbReference>